<dbReference type="GO" id="GO:0003824">
    <property type="term" value="F:catalytic activity"/>
    <property type="evidence" value="ECO:0007669"/>
    <property type="project" value="InterPro"/>
</dbReference>
<comment type="caution">
    <text evidence="6">The sequence shown here is derived from an EMBL/GenBank/DDBJ whole genome shotgun (WGS) entry which is preliminary data.</text>
</comment>
<dbReference type="Gene3D" id="3.80.30.30">
    <property type="match status" value="1"/>
</dbReference>
<dbReference type="GO" id="GO:0051536">
    <property type="term" value="F:iron-sulfur cluster binding"/>
    <property type="evidence" value="ECO:0007669"/>
    <property type="project" value="UniProtKB-KW"/>
</dbReference>
<feature type="domain" description="Radical SAM core" evidence="5">
    <location>
        <begin position="79"/>
        <end position="316"/>
    </location>
</feature>
<dbReference type="Pfam" id="PF04055">
    <property type="entry name" value="Radical_SAM"/>
    <property type="match status" value="1"/>
</dbReference>
<sequence>MQRNLDAEPEAGPQSDAVPALRRGRGVSDNVGNRFDRYGSAPFDDGWESIAAESLAPPSIPTSLTRDASRSAISWNESPDLGFDRAVNVYRGCEHGCVYCYARPSHAYLGLSPGLDFESRLTFKPDIARLLERELRRPGYVANTMQLGSNTDPYQPVERTLALTRAVLEVLERFGHPVTIVTKSAGVLRDTDILARMAGRGLVRVWLSVTTLDPELARRMEPRAATPQRRLAAIAGLHAAGVPAGVLAAPMIPGLNDAELERILEAAAAAGATDASYVLLRLPLELRQMFETWLHQHYPQRARHVLNLVRETRAGALNDSRFGHRFRGQGVYADMLAQRFRRIAGKLGLTGRQPLDSSQFLVPIDPAAASRVRAAVPAQMALF</sequence>
<dbReference type="SMART" id="SM00729">
    <property type="entry name" value="Elp3"/>
    <property type="match status" value="1"/>
</dbReference>
<dbReference type="AlphaFoldDB" id="A0A5R9J719"/>
<evidence type="ECO:0000313" key="6">
    <source>
        <dbReference type="EMBL" id="TLU73362.1"/>
    </source>
</evidence>
<evidence type="ECO:0000256" key="2">
    <source>
        <dbReference type="ARBA" id="ARBA00023004"/>
    </source>
</evidence>
<organism evidence="6 7">
    <name type="scientific">Lichenicoccus roseus</name>
    <dbReference type="NCBI Taxonomy" id="2683649"/>
    <lineage>
        <taxon>Bacteria</taxon>
        <taxon>Pseudomonadati</taxon>
        <taxon>Pseudomonadota</taxon>
        <taxon>Alphaproteobacteria</taxon>
        <taxon>Acetobacterales</taxon>
        <taxon>Acetobacteraceae</taxon>
        <taxon>Lichenicoccus</taxon>
    </lineage>
</organism>
<reference evidence="6 7" key="1">
    <citation type="submission" date="2019-05" db="EMBL/GenBank/DDBJ databases">
        <authorList>
            <person name="Pankratov T."/>
            <person name="Grouzdev D."/>
        </authorList>
    </citation>
    <scope>NUCLEOTIDE SEQUENCE [LARGE SCALE GENOMIC DNA]</scope>
    <source>
        <strain evidence="6 7">KEBCLARHB70R</strain>
    </source>
</reference>
<dbReference type="PANTHER" id="PTHR43432">
    <property type="entry name" value="SLR0285 PROTEIN"/>
    <property type="match status" value="1"/>
</dbReference>
<proteinExistence type="predicted"/>
<keyword evidence="7" id="KW-1185">Reference proteome</keyword>
<dbReference type="NCBIfam" id="NF033668">
    <property type="entry name" value="rSAM_PA0069"/>
    <property type="match status" value="1"/>
</dbReference>
<dbReference type="PROSITE" id="PS51918">
    <property type="entry name" value="RADICAL_SAM"/>
    <property type="match status" value="1"/>
</dbReference>
<protein>
    <submittedName>
        <fullName evidence="6">PA0069 family radical SAM protein</fullName>
    </submittedName>
</protein>
<dbReference type="SFLD" id="SFLDG01084">
    <property type="entry name" value="Uncharacterised_Radical_SAM_Su"/>
    <property type="match status" value="1"/>
</dbReference>
<evidence type="ECO:0000313" key="7">
    <source>
        <dbReference type="Proteomes" id="UP000305654"/>
    </source>
</evidence>
<evidence type="ECO:0000256" key="3">
    <source>
        <dbReference type="ARBA" id="ARBA00023014"/>
    </source>
</evidence>
<evidence type="ECO:0000256" key="1">
    <source>
        <dbReference type="ARBA" id="ARBA00022723"/>
    </source>
</evidence>
<dbReference type="SFLD" id="SFLDS00029">
    <property type="entry name" value="Radical_SAM"/>
    <property type="match status" value="1"/>
</dbReference>
<dbReference type="Proteomes" id="UP000305654">
    <property type="component" value="Unassembled WGS sequence"/>
</dbReference>
<dbReference type="OrthoDB" id="9785699at2"/>
<gene>
    <name evidence="6" type="ORF">FE263_08165</name>
</gene>
<keyword evidence="3" id="KW-0411">Iron-sulfur</keyword>
<name>A0A5R9J719_9PROT</name>
<evidence type="ECO:0000259" key="5">
    <source>
        <dbReference type="PROSITE" id="PS51918"/>
    </source>
</evidence>
<dbReference type="InterPro" id="IPR058240">
    <property type="entry name" value="rSAM_sf"/>
</dbReference>
<dbReference type="RefSeq" id="WP_138325442.1">
    <property type="nucleotide sequence ID" value="NZ_VCDI01000002.1"/>
</dbReference>
<dbReference type="InterPro" id="IPR007197">
    <property type="entry name" value="rSAM"/>
</dbReference>
<dbReference type="InterPro" id="IPR006638">
    <property type="entry name" value="Elp3/MiaA/NifB-like_rSAM"/>
</dbReference>
<dbReference type="CDD" id="cd01335">
    <property type="entry name" value="Radical_SAM"/>
    <property type="match status" value="1"/>
</dbReference>
<evidence type="ECO:0000256" key="4">
    <source>
        <dbReference type="SAM" id="MobiDB-lite"/>
    </source>
</evidence>
<dbReference type="SUPFAM" id="SSF102114">
    <property type="entry name" value="Radical SAM enzymes"/>
    <property type="match status" value="1"/>
</dbReference>
<keyword evidence="1" id="KW-0479">Metal-binding</keyword>
<dbReference type="InterPro" id="IPR040086">
    <property type="entry name" value="MJ0683-like"/>
</dbReference>
<keyword evidence="2" id="KW-0408">Iron</keyword>
<feature type="region of interest" description="Disordered" evidence="4">
    <location>
        <begin position="1"/>
        <end position="26"/>
    </location>
</feature>
<dbReference type="GO" id="GO:0046872">
    <property type="term" value="F:metal ion binding"/>
    <property type="evidence" value="ECO:0007669"/>
    <property type="project" value="UniProtKB-KW"/>
</dbReference>
<dbReference type="EMBL" id="VCDI01000002">
    <property type="protein sequence ID" value="TLU73362.1"/>
    <property type="molecule type" value="Genomic_DNA"/>
</dbReference>
<accession>A0A5R9J719</accession>
<dbReference type="PANTHER" id="PTHR43432:SF3">
    <property type="entry name" value="SLR0285 PROTEIN"/>
    <property type="match status" value="1"/>
</dbReference>